<dbReference type="Pfam" id="PF01920">
    <property type="entry name" value="Prefoldin_2"/>
    <property type="match status" value="1"/>
</dbReference>
<dbReference type="InterPro" id="IPR009053">
    <property type="entry name" value="Prefoldin"/>
</dbReference>
<sequence>METIEEMQQQMAYFQQLQQRFQMLSQQQSQMEIGLSEIEKTIEDVKKLDSKNTIYRASGSVMIKVENFKKLLKELEEESESLELRTKTIKNEVGKMSEEMEKIQKELMPKIQNLQNSGEKSVSE</sequence>
<keyword evidence="5 9" id="KW-0963">Cytoplasm</keyword>
<dbReference type="InterPro" id="IPR002777">
    <property type="entry name" value="PFD_beta-like"/>
</dbReference>
<protein>
    <recommendedName>
        <fullName evidence="4 9">Prefoldin subunit beta</fullName>
    </recommendedName>
    <alternativeName>
        <fullName evidence="8 9">GimC subunit beta</fullName>
    </alternativeName>
</protein>
<evidence type="ECO:0000256" key="8">
    <source>
        <dbReference type="ARBA" id="ARBA00033461"/>
    </source>
</evidence>
<evidence type="ECO:0000313" key="11">
    <source>
        <dbReference type="EMBL" id="OIR16599.1"/>
    </source>
</evidence>
<keyword evidence="6 9" id="KW-0143">Chaperone</keyword>
<dbReference type="EMBL" id="MIYU01000012">
    <property type="protein sequence ID" value="OIR16599.1"/>
    <property type="molecule type" value="Genomic_DNA"/>
</dbReference>
<dbReference type="SUPFAM" id="SSF46579">
    <property type="entry name" value="Prefoldin"/>
    <property type="match status" value="1"/>
</dbReference>
<feature type="coiled-coil region" evidence="10">
    <location>
        <begin position="65"/>
        <end position="106"/>
    </location>
</feature>
<evidence type="ECO:0000256" key="6">
    <source>
        <dbReference type="ARBA" id="ARBA00023186"/>
    </source>
</evidence>
<comment type="caution">
    <text evidence="11">The sequence shown here is derived from an EMBL/GenBank/DDBJ whole genome shotgun (WGS) entry which is preliminary data.</text>
</comment>
<dbReference type="Proteomes" id="UP000183815">
    <property type="component" value="Unassembled WGS sequence"/>
</dbReference>
<evidence type="ECO:0000256" key="9">
    <source>
        <dbReference type="HAMAP-Rule" id="MF_00307"/>
    </source>
</evidence>
<evidence type="ECO:0000256" key="3">
    <source>
        <dbReference type="ARBA" id="ARBA00011716"/>
    </source>
</evidence>
<name>A0A1J5T6V4_9ARCH</name>
<dbReference type="GO" id="GO:0006457">
    <property type="term" value="P:protein folding"/>
    <property type="evidence" value="ECO:0007669"/>
    <property type="project" value="UniProtKB-UniRule"/>
</dbReference>
<gene>
    <name evidence="9" type="primary">pfdB</name>
    <name evidence="11" type="ORF">BEU04_01275</name>
</gene>
<evidence type="ECO:0000313" key="12">
    <source>
        <dbReference type="Proteomes" id="UP000183815"/>
    </source>
</evidence>
<keyword evidence="10" id="KW-0175">Coiled coil</keyword>
<comment type="similarity">
    <text evidence="2 9">Belongs to the prefoldin subunit beta family.</text>
</comment>
<comment type="function">
    <text evidence="7 9">Molecular chaperone capable of stabilizing a range of proteins. Seems to fulfill an ATP-independent, HSP70-like function in archaeal de novo protein folding.</text>
</comment>
<reference evidence="11 12" key="1">
    <citation type="submission" date="2016-08" db="EMBL/GenBank/DDBJ databases">
        <title>New Insights into Marine Group III Euryarchaeota, from dark to light.</title>
        <authorList>
            <person name="Haro-Moreno J.M."/>
            <person name="Rodriguez-Valera F."/>
            <person name="Lopez-Garcia P."/>
            <person name="Moreira D."/>
            <person name="Martin-Cuadrado A.B."/>
        </authorList>
    </citation>
    <scope>NUCLEOTIDE SEQUENCE [LARGE SCALE GENOMIC DNA]</scope>
    <source>
        <strain evidence="11">CG-Bathy1</strain>
    </source>
</reference>
<dbReference type="AlphaFoldDB" id="A0A1J5T6V4"/>
<dbReference type="Gene3D" id="1.10.287.370">
    <property type="match status" value="1"/>
</dbReference>
<proteinExistence type="inferred from homology"/>
<evidence type="ECO:0000256" key="1">
    <source>
        <dbReference type="ARBA" id="ARBA00004496"/>
    </source>
</evidence>
<evidence type="ECO:0000256" key="4">
    <source>
        <dbReference type="ARBA" id="ARBA00016304"/>
    </source>
</evidence>
<dbReference type="HAMAP" id="MF_00307">
    <property type="entry name" value="PfdB"/>
    <property type="match status" value="1"/>
</dbReference>
<organism evidence="11 12">
    <name type="scientific">Marine Group III euryarchaeote CG-Bathy1</name>
    <dbReference type="NCBI Taxonomy" id="1889001"/>
    <lineage>
        <taxon>Archaea</taxon>
        <taxon>Methanobacteriati</taxon>
        <taxon>Thermoplasmatota</taxon>
        <taxon>Thermoplasmata</taxon>
        <taxon>Candidatus Thermoprofundales</taxon>
    </lineage>
</organism>
<evidence type="ECO:0000256" key="5">
    <source>
        <dbReference type="ARBA" id="ARBA00022490"/>
    </source>
</evidence>
<accession>A0A1J5T6V4</accession>
<dbReference type="GO" id="GO:0016272">
    <property type="term" value="C:prefoldin complex"/>
    <property type="evidence" value="ECO:0007669"/>
    <property type="project" value="UniProtKB-UniRule"/>
</dbReference>
<dbReference type="GO" id="GO:0005737">
    <property type="term" value="C:cytoplasm"/>
    <property type="evidence" value="ECO:0007669"/>
    <property type="project" value="UniProtKB-SubCell"/>
</dbReference>
<evidence type="ECO:0000256" key="2">
    <source>
        <dbReference type="ARBA" id="ARBA00008045"/>
    </source>
</evidence>
<evidence type="ECO:0000256" key="10">
    <source>
        <dbReference type="SAM" id="Coils"/>
    </source>
</evidence>
<comment type="subcellular location">
    <subcellularLocation>
        <location evidence="1 9">Cytoplasm</location>
    </subcellularLocation>
</comment>
<dbReference type="GO" id="GO:0051082">
    <property type="term" value="F:unfolded protein binding"/>
    <property type="evidence" value="ECO:0007669"/>
    <property type="project" value="UniProtKB-UniRule"/>
</dbReference>
<evidence type="ECO:0000256" key="7">
    <source>
        <dbReference type="ARBA" id="ARBA00025077"/>
    </source>
</evidence>
<dbReference type="InterPro" id="IPR012713">
    <property type="entry name" value="PfdB"/>
</dbReference>
<comment type="subunit">
    <text evidence="3 9">Heterohexamer of two alpha and four beta subunits.</text>
</comment>